<feature type="non-terminal residue" evidence="1">
    <location>
        <position position="47"/>
    </location>
</feature>
<organism evidence="1 2">
    <name type="scientific">Adineta steineri</name>
    <dbReference type="NCBI Taxonomy" id="433720"/>
    <lineage>
        <taxon>Eukaryota</taxon>
        <taxon>Metazoa</taxon>
        <taxon>Spiralia</taxon>
        <taxon>Gnathifera</taxon>
        <taxon>Rotifera</taxon>
        <taxon>Eurotatoria</taxon>
        <taxon>Bdelloidea</taxon>
        <taxon>Adinetida</taxon>
        <taxon>Adinetidae</taxon>
        <taxon>Adineta</taxon>
    </lineage>
</organism>
<dbReference type="Proteomes" id="UP000663868">
    <property type="component" value="Unassembled WGS sequence"/>
</dbReference>
<evidence type="ECO:0000313" key="1">
    <source>
        <dbReference type="EMBL" id="CAF4197538.1"/>
    </source>
</evidence>
<sequence>MDIESTNDSDELIKYLGDRIEEFERALLDDEDFCNKDIDSTYESASK</sequence>
<comment type="caution">
    <text evidence="1">The sequence shown here is derived from an EMBL/GenBank/DDBJ whole genome shotgun (WGS) entry which is preliminary data.</text>
</comment>
<reference evidence="1" key="1">
    <citation type="submission" date="2021-02" db="EMBL/GenBank/DDBJ databases">
        <authorList>
            <person name="Nowell W R."/>
        </authorList>
    </citation>
    <scope>NUCLEOTIDE SEQUENCE</scope>
</reference>
<accession>A0A820AZ45</accession>
<gene>
    <name evidence="1" type="ORF">KXQ929_LOCUS39902</name>
</gene>
<dbReference type="EMBL" id="CAJOBB010007931">
    <property type="protein sequence ID" value="CAF4197538.1"/>
    <property type="molecule type" value="Genomic_DNA"/>
</dbReference>
<name>A0A820AZ45_9BILA</name>
<dbReference type="AlphaFoldDB" id="A0A820AZ45"/>
<protein>
    <submittedName>
        <fullName evidence="1">Uncharacterized protein</fullName>
    </submittedName>
</protein>
<evidence type="ECO:0000313" key="2">
    <source>
        <dbReference type="Proteomes" id="UP000663868"/>
    </source>
</evidence>
<proteinExistence type="predicted"/>